<gene>
    <name evidence="1" type="ORF">MLD38_034790</name>
</gene>
<accession>A0ACB9MD15</accession>
<name>A0ACB9MD15_9MYRT</name>
<reference evidence="2" key="1">
    <citation type="journal article" date="2023" name="Front. Plant Sci.">
        <title>Chromosomal-level genome assembly of Melastoma candidum provides insights into trichome evolution.</title>
        <authorList>
            <person name="Zhong Y."/>
            <person name="Wu W."/>
            <person name="Sun C."/>
            <person name="Zou P."/>
            <person name="Liu Y."/>
            <person name="Dai S."/>
            <person name="Zhou R."/>
        </authorList>
    </citation>
    <scope>NUCLEOTIDE SEQUENCE [LARGE SCALE GENOMIC DNA]</scope>
</reference>
<comment type="caution">
    <text evidence="1">The sequence shown here is derived from an EMBL/GenBank/DDBJ whole genome shotgun (WGS) entry which is preliminary data.</text>
</comment>
<organism evidence="1 2">
    <name type="scientific">Melastoma candidum</name>
    <dbReference type="NCBI Taxonomy" id="119954"/>
    <lineage>
        <taxon>Eukaryota</taxon>
        <taxon>Viridiplantae</taxon>
        <taxon>Streptophyta</taxon>
        <taxon>Embryophyta</taxon>
        <taxon>Tracheophyta</taxon>
        <taxon>Spermatophyta</taxon>
        <taxon>Magnoliopsida</taxon>
        <taxon>eudicotyledons</taxon>
        <taxon>Gunneridae</taxon>
        <taxon>Pentapetalae</taxon>
        <taxon>rosids</taxon>
        <taxon>malvids</taxon>
        <taxon>Myrtales</taxon>
        <taxon>Melastomataceae</taxon>
        <taxon>Melastomatoideae</taxon>
        <taxon>Melastomateae</taxon>
        <taxon>Melastoma</taxon>
    </lineage>
</organism>
<evidence type="ECO:0000313" key="2">
    <source>
        <dbReference type="Proteomes" id="UP001057402"/>
    </source>
</evidence>
<evidence type="ECO:0000313" key="1">
    <source>
        <dbReference type="EMBL" id="KAI4321407.1"/>
    </source>
</evidence>
<protein>
    <submittedName>
        <fullName evidence="1">Uncharacterized protein</fullName>
    </submittedName>
</protein>
<proteinExistence type="predicted"/>
<dbReference type="Proteomes" id="UP001057402">
    <property type="component" value="Chromosome 10"/>
</dbReference>
<keyword evidence="2" id="KW-1185">Reference proteome</keyword>
<dbReference type="EMBL" id="CM042889">
    <property type="protein sequence ID" value="KAI4321407.1"/>
    <property type="molecule type" value="Genomic_DNA"/>
</dbReference>
<sequence length="120" mass="13359">MKPPPLSPVFFFFFLLLVCLSSASALGRMVGGWTPVKDPQDPHLKEVAEFAVREYNKQLKSTPLALTKVVGAETQVVSGTNYRLVIDVKGSSGGGSKRYEAVVWEKLWEHFMKLTSFKPL</sequence>